<protein>
    <submittedName>
        <fullName evidence="1">Uncharacterized protein</fullName>
    </submittedName>
</protein>
<accession>A0A8D9F8C2</accession>
<name>A0A8D9F8C2_9HEMI</name>
<dbReference type="EMBL" id="HBUF01612266">
    <property type="protein sequence ID" value="CAG6779009.1"/>
    <property type="molecule type" value="Transcribed_RNA"/>
</dbReference>
<proteinExistence type="predicted"/>
<organism evidence="1">
    <name type="scientific">Cacopsylla melanoneura</name>
    <dbReference type="NCBI Taxonomy" id="428564"/>
    <lineage>
        <taxon>Eukaryota</taxon>
        <taxon>Metazoa</taxon>
        <taxon>Ecdysozoa</taxon>
        <taxon>Arthropoda</taxon>
        <taxon>Hexapoda</taxon>
        <taxon>Insecta</taxon>
        <taxon>Pterygota</taxon>
        <taxon>Neoptera</taxon>
        <taxon>Paraneoptera</taxon>
        <taxon>Hemiptera</taxon>
        <taxon>Sternorrhyncha</taxon>
        <taxon>Psylloidea</taxon>
        <taxon>Psyllidae</taxon>
        <taxon>Psyllinae</taxon>
        <taxon>Cacopsylla</taxon>
    </lineage>
</organism>
<evidence type="ECO:0000313" key="1">
    <source>
        <dbReference type="EMBL" id="CAG6779010.1"/>
    </source>
</evidence>
<sequence length="107" mass="12456">MNSNWFLNWYGTVHSDLLYNVSIDIAYRDWFLNWYDTAYNVSIEIGCWVADVITISIAFTEDASLSWSLAFIFFLVLTNNCCHCHQEDNAHKGLHHFTVAQTEKLQS</sequence>
<reference evidence="1" key="1">
    <citation type="submission" date="2021-05" db="EMBL/GenBank/DDBJ databases">
        <authorList>
            <person name="Alioto T."/>
            <person name="Alioto T."/>
            <person name="Gomez Garrido J."/>
        </authorList>
    </citation>
    <scope>NUCLEOTIDE SEQUENCE</scope>
</reference>
<dbReference type="EMBL" id="HBUF01612267">
    <property type="protein sequence ID" value="CAG6779010.1"/>
    <property type="molecule type" value="Transcribed_RNA"/>
</dbReference>
<dbReference type="AlphaFoldDB" id="A0A8D9F8C2"/>